<evidence type="ECO:0000313" key="3">
    <source>
        <dbReference type="Proteomes" id="UP000195991"/>
    </source>
</evidence>
<reference evidence="2 3" key="1">
    <citation type="submission" date="2016-08" db="EMBL/GenBank/DDBJ databases">
        <authorList>
            <person name="Seilhamer J.J."/>
        </authorList>
    </citation>
    <scope>NUCLEOTIDE SEQUENCE [LARGE SCALE GENOMIC DNA]</scope>
    <source>
        <strain evidence="2 3">IEBC_T61001</strain>
    </source>
</reference>
<evidence type="ECO:0000256" key="1">
    <source>
        <dbReference type="SAM" id="Coils"/>
    </source>
</evidence>
<gene>
    <name evidence="2" type="ORF">BTT61001_06292</name>
</gene>
<proteinExistence type="predicted"/>
<dbReference type="AlphaFoldDB" id="A0A1C4GN98"/>
<dbReference type="RefSeq" id="WP_087984288.1">
    <property type="nucleotide sequence ID" value="NZ_FMBI01000062.1"/>
</dbReference>
<evidence type="ECO:0008006" key="4">
    <source>
        <dbReference type="Google" id="ProtNLM"/>
    </source>
</evidence>
<feature type="coiled-coil region" evidence="1">
    <location>
        <begin position="69"/>
        <end position="101"/>
    </location>
</feature>
<dbReference type="EMBL" id="FMBI01000062">
    <property type="protein sequence ID" value="SCC69626.1"/>
    <property type="molecule type" value="Genomic_DNA"/>
</dbReference>
<feature type="coiled-coil region" evidence="1">
    <location>
        <begin position="302"/>
        <end position="329"/>
    </location>
</feature>
<keyword evidence="1" id="KW-0175">Coiled coil</keyword>
<accession>A0A1C4GN98</accession>
<organism evidence="2 3">
    <name type="scientific">Bacillus thuringiensis</name>
    <dbReference type="NCBI Taxonomy" id="1428"/>
    <lineage>
        <taxon>Bacteria</taxon>
        <taxon>Bacillati</taxon>
        <taxon>Bacillota</taxon>
        <taxon>Bacilli</taxon>
        <taxon>Bacillales</taxon>
        <taxon>Bacillaceae</taxon>
        <taxon>Bacillus</taxon>
        <taxon>Bacillus cereus group</taxon>
    </lineage>
</organism>
<sequence length="573" mass="67283">MIRFVMIDLKLNEFDFKKYTDELMNNVKANLNSEKLSFYDTEDTKRSCYLILSKKRYFIDFIFIPADGRFQLKIDIRELEKELADQELHNLKIMIKDLLVEDWKQCVWLTDHQSEEFAEDLYKNVHSVENSLRRLINTVLSHHLGGDWWKLMPTHLTSKYSKRISGYQAKAPSFKNVHANLLSIDTDDLTSILEFKTYKMKNQSMFSESDPFSPESLVPNQELGQFKYMMSDIINNHKSIESHQKSLTKLLEEQMDIDKDFWEKYFSPWFSCTLREFSGKWRNFSKDRNHVAHNKLIDDKLYEKFKKSMEDLLEIISGAEENFEKYLKDASTQFLEYIKESELEEAYQARRQEKQSIAEQAGIEILDTDEIISLFQEPIAETFESINDEIYYRTDIEVTYDEPLFTEHEKIFEIKGTILKRSIHVDIKADIDETDGYTSTVDFLVYYNDNLEGSFKIDYINGEAEYDEDQGNYMPKTENELNISSLSKVESLIYKLLEDEIPEVSKDDFASFVCEECRELTVNLSEDSKHGLGICINCGHKNAVGKCPSCHTILDERQDSLCENCIENNLENE</sequence>
<protein>
    <recommendedName>
        <fullName evidence="4">Apea-like HEPN domain-containing protein</fullName>
    </recommendedName>
</protein>
<evidence type="ECO:0000313" key="2">
    <source>
        <dbReference type="EMBL" id="SCC69626.1"/>
    </source>
</evidence>
<name>A0A1C4GN98_BACTU</name>
<dbReference type="Proteomes" id="UP000195991">
    <property type="component" value="Unassembled WGS sequence"/>
</dbReference>